<dbReference type="PANTHER" id="PTHR21364:SF2">
    <property type="entry name" value="GENERAL ODORANT-BINDING PROTEIN 19A"/>
    <property type="match status" value="1"/>
</dbReference>
<dbReference type="SMART" id="SM00708">
    <property type="entry name" value="PhBP"/>
    <property type="match status" value="1"/>
</dbReference>
<evidence type="ECO:0000256" key="1">
    <source>
        <dbReference type="ARBA" id="ARBA00004613"/>
    </source>
</evidence>
<dbReference type="InterPro" id="IPR036728">
    <property type="entry name" value="PBP_GOBP_sf"/>
</dbReference>
<protein>
    <submittedName>
        <fullName evidence="5">Uncharacterized protein</fullName>
    </submittedName>
</protein>
<comment type="similarity">
    <text evidence="2">Belongs to the PBP/GOBP family.</text>
</comment>
<keyword evidence="6" id="KW-1185">Reference proteome</keyword>
<organism evidence="5 6">
    <name type="scientific">Odynerus spinipes</name>
    <dbReference type="NCBI Taxonomy" id="1348599"/>
    <lineage>
        <taxon>Eukaryota</taxon>
        <taxon>Metazoa</taxon>
        <taxon>Ecdysozoa</taxon>
        <taxon>Arthropoda</taxon>
        <taxon>Hexapoda</taxon>
        <taxon>Insecta</taxon>
        <taxon>Pterygota</taxon>
        <taxon>Neoptera</taxon>
        <taxon>Endopterygota</taxon>
        <taxon>Hymenoptera</taxon>
        <taxon>Apocrita</taxon>
        <taxon>Aculeata</taxon>
        <taxon>Vespoidea</taxon>
        <taxon>Vespidae</taxon>
        <taxon>Eumeninae</taxon>
        <taxon>Odynerus</taxon>
    </lineage>
</organism>
<accession>A0AAD9RF80</accession>
<dbReference type="SUPFAM" id="SSF47565">
    <property type="entry name" value="Insect pheromone/odorant-binding proteins"/>
    <property type="match status" value="1"/>
</dbReference>
<sequence length="135" mass="15287">MKRVCSFLIAILFIASVAEAANIDLRKVTAPQRKKCLAEIGITADVVDEAEVGNFSQDDKLACYFKCILEKFNMFTSDGTINFKMILMAIPEIWKPLAQDMIDSCRHITGADRCELSYNFNRCLYETNPVAYFIP</sequence>
<reference evidence="5" key="1">
    <citation type="submission" date="2021-08" db="EMBL/GenBank/DDBJ databases">
        <authorList>
            <person name="Misof B."/>
            <person name="Oliver O."/>
            <person name="Podsiadlowski L."/>
            <person name="Donath A."/>
            <person name="Peters R."/>
            <person name="Mayer C."/>
            <person name="Rust J."/>
            <person name="Gunkel S."/>
            <person name="Lesny P."/>
            <person name="Martin S."/>
            <person name="Oeyen J.P."/>
            <person name="Petersen M."/>
            <person name="Panagiotis P."/>
            <person name="Wilbrandt J."/>
            <person name="Tanja T."/>
        </authorList>
    </citation>
    <scope>NUCLEOTIDE SEQUENCE</scope>
    <source>
        <strain evidence="5">GBR_01_08_01A</strain>
        <tissue evidence="5">Thorax + abdomen</tissue>
    </source>
</reference>
<dbReference type="InterPro" id="IPR006170">
    <property type="entry name" value="PBP/GOBP"/>
</dbReference>
<proteinExistence type="inferred from homology"/>
<keyword evidence="4" id="KW-0732">Signal</keyword>
<evidence type="ECO:0000256" key="2">
    <source>
        <dbReference type="ARBA" id="ARBA00008098"/>
    </source>
</evidence>
<dbReference type="Pfam" id="PF01395">
    <property type="entry name" value="PBP_GOBP"/>
    <property type="match status" value="1"/>
</dbReference>
<reference evidence="5" key="2">
    <citation type="journal article" date="2023" name="Commun. Biol.">
        <title>Intrasexual cuticular hydrocarbon dimorphism in a wasp sheds light on hydrocarbon biosynthesis genes in Hymenoptera.</title>
        <authorList>
            <person name="Moris V.C."/>
            <person name="Podsiadlowski L."/>
            <person name="Martin S."/>
            <person name="Oeyen J.P."/>
            <person name="Donath A."/>
            <person name="Petersen M."/>
            <person name="Wilbrandt J."/>
            <person name="Misof B."/>
            <person name="Liedtke D."/>
            <person name="Thamm M."/>
            <person name="Scheiner R."/>
            <person name="Schmitt T."/>
            <person name="Niehuis O."/>
        </authorList>
    </citation>
    <scope>NUCLEOTIDE SEQUENCE</scope>
    <source>
        <strain evidence="5">GBR_01_08_01A</strain>
    </source>
</reference>
<dbReference type="GO" id="GO:0007608">
    <property type="term" value="P:sensory perception of smell"/>
    <property type="evidence" value="ECO:0007669"/>
    <property type="project" value="UniProtKB-ARBA"/>
</dbReference>
<comment type="caution">
    <text evidence="5">The sequence shown here is derived from an EMBL/GenBank/DDBJ whole genome shotgun (WGS) entry which is preliminary data.</text>
</comment>
<evidence type="ECO:0000313" key="6">
    <source>
        <dbReference type="Proteomes" id="UP001258017"/>
    </source>
</evidence>
<dbReference type="CDD" id="cd23992">
    <property type="entry name" value="PBP_GOBP"/>
    <property type="match status" value="1"/>
</dbReference>
<evidence type="ECO:0000313" key="5">
    <source>
        <dbReference type="EMBL" id="KAK2578578.1"/>
    </source>
</evidence>
<dbReference type="EMBL" id="JAIFRP010000229">
    <property type="protein sequence ID" value="KAK2578578.1"/>
    <property type="molecule type" value="Genomic_DNA"/>
</dbReference>
<name>A0AAD9RF80_9HYME</name>
<dbReference type="FunFam" id="1.10.238.20:FF:000001">
    <property type="entry name" value="General odorant-binding protein lush"/>
    <property type="match status" value="1"/>
</dbReference>
<dbReference type="Proteomes" id="UP001258017">
    <property type="component" value="Unassembled WGS sequence"/>
</dbReference>
<dbReference type="GO" id="GO:0005549">
    <property type="term" value="F:odorant binding"/>
    <property type="evidence" value="ECO:0007669"/>
    <property type="project" value="InterPro"/>
</dbReference>
<gene>
    <name evidence="5" type="ORF">KPH14_012012</name>
</gene>
<dbReference type="GO" id="GO:0005576">
    <property type="term" value="C:extracellular region"/>
    <property type="evidence" value="ECO:0007669"/>
    <property type="project" value="UniProtKB-SubCell"/>
</dbReference>
<dbReference type="PANTHER" id="PTHR21364">
    <property type="entry name" value="GENERAL ODORANT-BINDING PROTEIN 19A"/>
    <property type="match status" value="1"/>
</dbReference>
<feature type="chain" id="PRO_5042026962" evidence="4">
    <location>
        <begin position="21"/>
        <end position="135"/>
    </location>
</feature>
<dbReference type="AlphaFoldDB" id="A0AAD9RF80"/>
<dbReference type="Gene3D" id="1.10.238.20">
    <property type="entry name" value="Pheromone/general odorant binding protein domain"/>
    <property type="match status" value="1"/>
</dbReference>
<keyword evidence="3" id="KW-0964">Secreted</keyword>
<evidence type="ECO:0000256" key="3">
    <source>
        <dbReference type="ARBA" id="ARBA00022525"/>
    </source>
</evidence>
<evidence type="ECO:0000256" key="4">
    <source>
        <dbReference type="SAM" id="SignalP"/>
    </source>
</evidence>
<feature type="signal peptide" evidence="4">
    <location>
        <begin position="1"/>
        <end position="20"/>
    </location>
</feature>
<comment type="subcellular location">
    <subcellularLocation>
        <location evidence="1">Secreted</location>
    </subcellularLocation>
</comment>